<dbReference type="AlphaFoldDB" id="A0A9K3GKT3"/>
<feature type="region of interest" description="Disordered" evidence="1">
    <location>
        <begin position="394"/>
        <end position="437"/>
    </location>
</feature>
<dbReference type="InterPro" id="IPR036844">
    <property type="entry name" value="Hint_dom_sf"/>
</dbReference>
<name>A0A9K3GKT3_9EUKA</name>
<evidence type="ECO:0008006" key="4">
    <source>
        <dbReference type="Google" id="ProtNLM"/>
    </source>
</evidence>
<comment type="caution">
    <text evidence="2">The sequence shown here is derived from an EMBL/GenBank/DDBJ whole genome shotgun (WGS) entry which is preliminary data.</text>
</comment>
<proteinExistence type="predicted"/>
<evidence type="ECO:0000313" key="3">
    <source>
        <dbReference type="Proteomes" id="UP000265618"/>
    </source>
</evidence>
<reference evidence="2 3" key="1">
    <citation type="journal article" date="2018" name="PLoS ONE">
        <title>The draft genome of Kipferlia bialata reveals reductive genome evolution in fornicate parasites.</title>
        <authorList>
            <person name="Tanifuji G."/>
            <person name="Takabayashi S."/>
            <person name="Kume K."/>
            <person name="Takagi M."/>
            <person name="Nakayama T."/>
            <person name="Kamikawa R."/>
            <person name="Inagaki Y."/>
            <person name="Hashimoto T."/>
        </authorList>
    </citation>
    <scope>NUCLEOTIDE SEQUENCE [LARGE SCALE GENOMIC DNA]</scope>
    <source>
        <strain evidence="2">NY0173</strain>
    </source>
</reference>
<evidence type="ECO:0000313" key="2">
    <source>
        <dbReference type="EMBL" id="GIQ86021.1"/>
    </source>
</evidence>
<protein>
    <recommendedName>
        <fullName evidence="4">Hint domain-containing protein</fullName>
    </recommendedName>
</protein>
<accession>A0A9K3GKT3</accession>
<dbReference type="Proteomes" id="UP000265618">
    <property type="component" value="Unassembled WGS sequence"/>
</dbReference>
<organism evidence="2 3">
    <name type="scientific">Kipferlia bialata</name>
    <dbReference type="NCBI Taxonomy" id="797122"/>
    <lineage>
        <taxon>Eukaryota</taxon>
        <taxon>Metamonada</taxon>
        <taxon>Carpediemonas-like organisms</taxon>
        <taxon>Kipferlia</taxon>
    </lineage>
</organism>
<sequence length="474" mass="49338">MPCCKGCHAAGTLIWTAKKGREGTSSGGAPGLRWHACLVPVEDIVAGDLILCPPGAGEAERGVAARPVMRVVEGRSQLHTVNPRTGAPFEVTPHHLLTVVDTGTPHPHRYTSGGAGRGGGAPSFLTRSGVFASGGVGDSSPLDTPQAQARGAAYSPPPPPPLRDVAAWTLVKRRGTRDQPLCLYRCPIPPAGPQPPLPVSPFLLPCLVLPDTFSCIQRLRSAYDTPLMRSADAGYALPLYGDLSACDPDGLVLTHLMDRVARGDMAMLLSATSLAIGDRAVVLCGLLALVTSILQGSSDPSLCLVVSLSVSVKHCVARFVLDSLVTLGWLPYQVALDAGQGVWTEPVDIVAEPFPTGLSATHPSFLSLEVTVGEAARYVPFSVEAGDVAPYHGITLGRHGPKGSGSTHHRVDGGEDPIEGASTDSSDPSPSPSPAMPLELALPASVADPILPLPSHLQRYLMGDGTVTHNSPHV</sequence>
<dbReference type="SUPFAM" id="SSF51294">
    <property type="entry name" value="Hedgehog/intein (Hint) domain"/>
    <property type="match status" value="1"/>
</dbReference>
<evidence type="ECO:0000256" key="1">
    <source>
        <dbReference type="SAM" id="MobiDB-lite"/>
    </source>
</evidence>
<dbReference type="EMBL" id="BDIP01002268">
    <property type="protein sequence ID" value="GIQ86021.1"/>
    <property type="molecule type" value="Genomic_DNA"/>
</dbReference>
<gene>
    <name evidence="2" type="ORF">KIPB_007795</name>
</gene>
<keyword evidence="3" id="KW-1185">Reference proteome</keyword>
<feature type="region of interest" description="Disordered" evidence="1">
    <location>
        <begin position="135"/>
        <end position="159"/>
    </location>
</feature>